<dbReference type="EMBL" id="LMWP01000062">
    <property type="protein sequence ID" value="KUN16121.1"/>
    <property type="molecule type" value="Genomic_DNA"/>
</dbReference>
<dbReference type="PANTHER" id="PTHR20883:SF48">
    <property type="entry name" value="ECTOINE DIOXYGENASE"/>
    <property type="match status" value="1"/>
</dbReference>
<evidence type="ECO:0000313" key="2">
    <source>
        <dbReference type="Proteomes" id="UP000053398"/>
    </source>
</evidence>
<accession>A0A117Q9J3</accession>
<sequence>MSFPLSAEQRARFDEDGFLALPGLLTKEEVATIIDVADSAHAQGLREGHGGAERTVHDYDIAAVNPTLWEFGAHERILDAVESLIGPDIQIHHSKMAWTPDAVGKGGVRWHQDFAFLPHSNTSLVSAFIYLDDTTVENGAMRVVRGSHKEGLLDHTDGNGIFLAHCQESRMWADESRIAAIEVPAGSVSIHHCLALHSSGPNHAGRPRRGLIFQYRAADAVQLGGVVFQDTGRTVRGSFPGRARCEAVSFNLPFNVWPGETDRNFGTYDRLLGDEVRRRGLNPVPAAVAG</sequence>
<dbReference type="Gene3D" id="2.60.120.620">
    <property type="entry name" value="q2cbj1_9rhob like domain"/>
    <property type="match status" value="1"/>
</dbReference>
<proteinExistence type="predicted"/>
<dbReference type="GO" id="GO:0016706">
    <property type="term" value="F:2-oxoglutarate-dependent dioxygenase activity"/>
    <property type="evidence" value="ECO:0007669"/>
    <property type="project" value="UniProtKB-ARBA"/>
</dbReference>
<gene>
    <name evidence="1" type="ORF">AQJ11_40625</name>
</gene>
<reference evidence="1 2" key="1">
    <citation type="submission" date="2015-10" db="EMBL/GenBank/DDBJ databases">
        <title>Draft genome sequence of Streptomyces corchorusii DSM 40340, type strain for the species Streptomyces corchorusii.</title>
        <authorList>
            <person name="Ruckert C."/>
            <person name="Winkler A."/>
            <person name="Kalinowski J."/>
            <person name="Kampfer P."/>
            <person name="Glaeser S."/>
        </authorList>
    </citation>
    <scope>NUCLEOTIDE SEQUENCE [LARGE SCALE GENOMIC DNA]</scope>
    <source>
        <strain evidence="1 2">DSM 40340</strain>
    </source>
</reference>
<dbReference type="PANTHER" id="PTHR20883">
    <property type="entry name" value="PHYTANOYL-COA DIOXYGENASE DOMAIN CONTAINING 1"/>
    <property type="match status" value="1"/>
</dbReference>
<dbReference type="RefSeq" id="WP_014669212.1">
    <property type="nucleotide sequence ID" value="NZ_KQ948375.1"/>
</dbReference>
<keyword evidence="2" id="KW-1185">Reference proteome</keyword>
<protein>
    <submittedName>
        <fullName evidence="1">Phytanoyl-CoA dioxygenase</fullName>
    </submittedName>
</protein>
<keyword evidence="1" id="KW-0223">Dioxygenase</keyword>
<dbReference type="InterPro" id="IPR008775">
    <property type="entry name" value="Phytyl_CoA_dOase-like"/>
</dbReference>
<comment type="caution">
    <text evidence="1">The sequence shown here is derived from an EMBL/GenBank/DDBJ whole genome shotgun (WGS) entry which is preliminary data.</text>
</comment>
<dbReference type="SUPFAM" id="SSF51197">
    <property type="entry name" value="Clavaminate synthase-like"/>
    <property type="match status" value="1"/>
</dbReference>
<keyword evidence="1" id="KW-0560">Oxidoreductase</keyword>
<dbReference type="Pfam" id="PF05721">
    <property type="entry name" value="PhyH"/>
    <property type="match status" value="1"/>
</dbReference>
<dbReference type="Proteomes" id="UP000053398">
    <property type="component" value="Unassembled WGS sequence"/>
</dbReference>
<dbReference type="SMR" id="A0A117Q9J3"/>
<evidence type="ECO:0000313" key="1">
    <source>
        <dbReference type="EMBL" id="KUN16121.1"/>
    </source>
</evidence>
<dbReference type="GO" id="GO:0005506">
    <property type="term" value="F:iron ion binding"/>
    <property type="evidence" value="ECO:0007669"/>
    <property type="project" value="UniProtKB-ARBA"/>
</dbReference>
<organism evidence="1 2">
    <name type="scientific">Streptomyces corchorusii</name>
    <name type="common">Streptomyces chibaensis</name>
    <dbReference type="NCBI Taxonomy" id="1903"/>
    <lineage>
        <taxon>Bacteria</taxon>
        <taxon>Bacillati</taxon>
        <taxon>Actinomycetota</taxon>
        <taxon>Actinomycetes</taxon>
        <taxon>Kitasatosporales</taxon>
        <taxon>Streptomycetaceae</taxon>
        <taxon>Streptomyces</taxon>
    </lineage>
</organism>
<dbReference type="AlphaFoldDB" id="A0A117Q9J3"/>
<name>A0A117Q9J3_STRCK</name>